<gene>
    <name evidence="2" type="ORF">V6N11_022029</name>
</gene>
<name>A0ABR2THZ3_9ROSI</name>
<sequence>MNVSSLDATSSRSCEDVHIILVLGAERLLRAADTLAPTMPVHGAIVGRSKNLATGSEGSDSIVGSLNEDGFATKVVPLPAVSVTRLIESCETINSRRVSPEGTFSSGMAPYVAQSPEQAATS</sequence>
<dbReference type="Proteomes" id="UP001396334">
    <property type="component" value="Unassembled WGS sequence"/>
</dbReference>
<proteinExistence type="predicted"/>
<protein>
    <submittedName>
        <fullName evidence="2">Uncharacterized protein</fullName>
    </submittedName>
</protein>
<evidence type="ECO:0000313" key="3">
    <source>
        <dbReference type="Proteomes" id="UP001396334"/>
    </source>
</evidence>
<keyword evidence="3" id="KW-1185">Reference proteome</keyword>
<reference evidence="2 3" key="1">
    <citation type="journal article" date="2024" name="G3 (Bethesda)">
        <title>Genome assembly of Hibiscus sabdariffa L. provides insights into metabolisms of medicinal natural products.</title>
        <authorList>
            <person name="Kim T."/>
        </authorList>
    </citation>
    <scope>NUCLEOTIDE SEQUENCE [LARGE SCALE GENOMIC DNA]</scope>
    <source>
        <strain evidence="2">TK-2024</strain>
        <tissue evidence="2">Old leaves</tissue>
    </source>
</reference>
<feature type="region of interest" description="Disordered" evidence="1">
    <location>
        <begin position="97"/>
        <end position="122"/>
    </location>
</feature>
<feature type="compositionally biased region" description="Polar residues" evidence="1">
    <location>
        <begin position="97"/>
        <end position="106"/>
    </location>
</feature>
<organism evidence="2 3">
    <name type="scientific">Hibiscus sabdariffa</name>
    <name type="common">roselle</name>
    <dbReference type="NCBI Taxonomy" id="183260"/>
    <lineage>
        <taxon>Eukaryota</taxon>
        <taxon>Viridiplantae</taxon>
        <taxon>Streptophyta</taxon>
        <taxon>Embryophyta</taxon>
        <taxon>Tracheophyta</taxon>
        <taxon>Spermatophyta</taxon>
        <taxon>Magnoliopsida</taxon>
        <taxon>eudicotyledons</taxon>
        <taxon>Gunneridae</taxon>
        <taxon>Pentapetalae</taxon>
        <taxon>rosids</taxon>
        <taxon>malvids</taxon>
        <taxon>Malvales</taxon>
        <taxon>Malvaceae</taxon>
        <taxon>Malvoideae</taxon>
        <taxon>Hibiscus</taxon>
    </lineage>
</organism>
<evidence type="ECO:0000313" key="2">
    <source>
        <dbReference type="EMBL" id="KAK9037107.1"/>
    </source>
</evidence>
<evidence type="ECO:0000256" key="1">
    <source>
        <dbReference type="SAM" id="MobiDB-lite"/>
    </source>
</evidence>
<comment type="caution">
    <text evidence="2">The sequence shown here is derived from an EMBL/GenBank/DDBJ whole genome shotgun (WGS) entry which is preliminary data.</text>
</comment>
<accession>A0ABR2THZ3</accession>
<dbReference type="EMBL" id="JBBPBN010000005">
    <property type="protein sequence ID" value="KAK9037107.1"/>
    <property type="molecule type" value="Genomic_DNA"/>
</dbReference>